<sequence length="88" mass="10155">MPRNMTKIRVLEAFQSGVWGAWMTSQEVAFACDLSLTNASALLRHYCRQGLLRRQRNPAVPKGYFYFLTEAGQNRFVFLTETITADEY</sequence>
<comment type="caution">
    <text evidence="1">The sequence shown here is derived from an EMBL/GenBank/DDBJ whole genome shotgun (WGS) entry which is preliminary data.</text>
</comment>
<evidence type="ECO:0000313" key="1">
    <source>
        <dbReference type="EMBL" id="PPD59175.1"/>
    </source>
</evidence>
<dbReference type="InterPro" id="IPR036388">
    <property type="entry name" value="WH-like_DNA-bd_sf"/>
</dbReference>
<dbReference type="InterPro" id="IPR036390">
    <property type="entry name" value="WH_DNA-bd_sf"/>
</dbReference>
<name>A0A2P5PA76_9CHLR</name>
<protein>
    <submittedName>
        <fullName evidence="1">MarR family transcriptional regulator</fullName>
    </submittedName>
</protein>
<dbReference type="Gene3D" id="1.10.10.10">
    <property type="entry name" value="Winged helix-like DNA-binding domain superfamily/Winged helix DNA-binding domain"/>
    <property type="match status" value="1"/>
</dbReference>
<dbReference type="EMBL" id="JQAN02000001">
    <property type="protein sequence ID" value="PPD59175.1"/>
    <property type="molecule type" value="Genomic_DNA"/>
</dbReference>
<evidence type="ECO:0000313" key="2">
    <source>
        <dbReference type="Proteomes" id="UP000235653"/>
    </source>
</evidence>
<dbReference type="SUPFAM" id="SSF46785">
    <property type="entry name" value="Winged helix' DNA-binding domain"/>
    <property type="match status" value="1"/>
</dbReference>
<gene>
    <name evidence="1" type="ORF">JP09_000400</name>
</gene>
<keyword evidence="2" id="KW-1185">Reference proteome</keyword>
<accession>A0A2P5PA76</accession>
<proteinExistence type="predicted"/>
<dbReference type="AlphaFoldDB" id="A0A2P5PA76"/>
<organism evidence="1 2">
    <name type="scientific">Dehalogenimonas etheniformans</name>
    <dbReference type="NCBI Taxonomy" id="1536648"/>
    <lineage>
        <taxon>Bacteria</taxon>
        <taxon>Bacillati</taxon>
        <taxon>Chloroflexota</taxon>
        <taxon>Dehalococcoidia</taxon>
        <taxon>Dehalococcoidales</taxon>
        <taxon>Dehalococcoidaceae</taxon>
        <taxon>Dehalogenimonas</taxon>
    </lineage>
</organism>
<dbReference type="RefSeq" id="WP_102331410.1">
    <property type="nucleotide sequence ID" value="NZ_CP058566.2"/>
</dbReference>
<dbReference type="Proteomes" id="UP000235653">
    <property type="component" value="Unassembled WGS sequence"/>
</dbReference>
<reference evidence="1 2" key="1">
    <citation type="journal article" date="2017" name="ISME J.">
        <title>Grape pomace compost harbors organohalide-respiring Dehalogenimonas species with novel reductive dehalogenase genes.</title>
        <authorList>
            <person name="Yang Y."/>
            <person name="Higgins S.A."/>
            <person name="Yan J."/>
            <person name="Simsir B."/>
            <person name="Chourey K."/>
            <person name="Iyer R."/>
            <person name="Hettich R.L."/>
            <person name="Baldwin B."/>
            <person name="Ogles D.M."/>
            <person name="Loffler F.E."/>
        </authorList>
    </citation>
    <scope>NUCLEOTIDE SEQUENCE [LARGE SCALE GENOMIC DNA]</scope>
    <source>
        <strain evidence="1 2">GP</strain>
    </source>
</reference>